<comment type="caution">
    <text evidence="2">The sequence shown here is derived from an EMBL/GenBank/DDBJ whole genome shotgun (WGS) entry which is preliminary data.</text>
</comment>
<reference evidence="2" key="1">
    <citation type="journal article" date="2021" name="Front. Microbiol.">
        <title>Comprehensive Comparative Genomics and Phenotyping of Methylobacterium Species.</title>
        <authorList>
            <person name="Alessa O."/>
            <person name="Ogura Y."/>
            <person name="Fujitani Y."/>
            <person name="Takami H."/>
            <person name="Hayashi T."/>
            <person name="Sahin N."/>
            <person name="Tani A."/>
        </authorList>
    </citation>
    <scope>NUCLEOTIDE SEQUENCE</scope>
    <source>
        <strain evidence="2">NBRC 15686</strain>
    </source>
</reference>
<dbReference type="EMBL" id="BPRC01000026">
    <property type="protein sequence ID" value="GJE67398.1"/>
    <property type="molecule type" value="Genomic_DNA"/>
</dbReference>
<evidence type="ECO:0000259" key="1">
    <source>
        <dbReference type="PROSITE" id="PS50104"/>
    </source>
</evidence>
<evidence type="ECO:0000313" key="3">
    <source>
        <dbReference type="Proteomes" id="UP001055039"/>
    </source>
</evidence>
<organism evidence="2 3">
    <name type="scientific">Methylorubrum aminovorans</name>
    <dbReference type="NCBI Taxonomy" id="269069"/>
    <lineage>
        <taxon>Bacteria</taxon>
        <taxon>Pseudomonadati</taxon>
        <taxon>Pseudomonadota</taxon>
        <taxon>Alphaproteobacteria</taxon>
        <taxon>Hyphomicrobiales</taxon>
        <taxon>Methylobacteriaceae</taxon>
        <taxon>Methylorubrum</taxon>
    </lineage>
</organism>
<dbReference type="SUPFAM" id="SSF52200">
    <property type="entry name" value="Toll/Interleukin receptor TIR domain"/>
    <property type="match status" value="1"/>
</dbReference>
<dbReference type="SMART" id="SM00255">
    <property type="entry name" value="TIR"/>
    <property type="match status" value="1"/>
</dbReference>
<dbReference type="InterPro" id="IPR000157">
    <property type="entry name" value="TIR_dom"/>
</dbReference>
<dbReference type="Pfam" id="PF13676">
    <property type="entry name" value="TIR_2"/>
    <property type="match status" value="1"/>
</dbReference>
<dbReference type="Proteomes" id="UP001055039">
    <property type="component" value="Unassembled WGS sequence"/>
</dbReference>
<dbReference type="PROSITE" id="PS50104">
    <property type="entry name" value="TIR"/>
    <property type="match status" value="1"/>
</dbReference>
<gene>
    <name evidence="2" type="ORF">LNAOJCKE_4629</name>
</gene>
<dbReference type="InterPro" id="IPR035897">
    <property type="entry name" value="Toll_tir_struct_dom_sf"/>
</dbReference>
<keyword evidence="3" id="KW-1185">Reference proteome</keyword>
<evidence type="ECO:0000313" key="2">
    <source>
        <dbReference type="EMBL" id="GJE67398.1"/>
    </source>
</evidence>
<name>A0ABQ4UK52_9HYPH</name>
<protein>
    <recommendedName>
        <fullName evidence="1">TIR domain-containing protein</fullName>
    </recommendedName>
</protein>
<feature type="domain" description="TIR" evidence="1">
    <location>
        <begin position="1"/>
        <end position="130"/>
    </location>
</feature>
<sequence>MFISHASEDKSDVVRPLVNALKEAGLSVWYDEFELRIGDSLRRKIDKGLASSRFGVIVLSKAFFGRGWPEYELDGLVTRANSGEQILLPVWHNVSKKEVIGYSPSLADKLARSTSTHTVEEIAAEIVDVIRAPTA</sequence>
<dbReference type="Gene3D" id="3.40.50.10140">
    <property type="entry name" value="Toll/interleukin-1 receptor homology (TIR) domain"/>
    <property type="match status" value="1"/>
</dbReference>
<proteinExistence type="predicted"/>
<accession>A0ABQ4UK52</accession>
<reference evidence="2" key="2">
    <citation type="submission" date="2021-08" db="EMBL/GenBank/DDBJ databases">
        <authorList>
            <person name="Tani A."/>
            <person name="Ola A."/>
            <person name="Ogura Y."/>
            <person name="Katsura K."/>
            <person name="Hayashi T."/>
        </authorList>
    </citation>
    <scope>NUCLEOTIDE SEQUENCE</scope>
    <source>
        <strain evidence="2">NBRC 15686</strain>
    </source>
</reference>